<name>A0A955I1L9_9BACT</name>
<dbReference type="Proteomes" id="UP000741282">
    <property type="component" value="Unassembled WGS sequence"/>
</dbReference>
<feature type="domain" description="SUF system FeS cluster assembly SufBD core" evidence="1">
    <location>
        <begin position="83"/>
        <end position="156"/>
    </location>
</feature>
<dbReference type="InterPro" id="IPR037284">
    <property type="entry name" value="SUF_FeS_clus_asmbl_SufBD_sf"/>
</dbReference>
<reference evidence="2" key="1">
    <citation type="submission" date="2020-04" db="EMBL/GenBank/DDBJ databases">
        <authorList>
            <person name="Zhang T."/>
        </authorList>
    </citation>
    <scope>NUCLEOTIDE SEQUENCE</scope>
    <source>
        <strain evidence="2">HKST-UBA17</strain>
    </source>
</reference>
<dbReference type="SUPFAM" id="SSF101960">
    <property type="entry name" value="Stabilizer of iron transporter SufD"/>
    <property type="match status" value="1"/>
</dbReference>
<dbReference type="Pfam" id="PF01458">
    <property type="entry name" value="SUFBD_core"/>
    <property type="match status" value="1"/>
</dbReference>
<dbReference type="EMBL" id="JAGQLN010000003">
    <property type="protein sequence ID" value="MCA9376454.1"/>
    <property type="molecule type" value="Genomic_DNA"/>
</dbReference>
<dbReference type="GO" id="GO:0016226">
    <property type="term" value="P:iron-sulfur cluster assembly"/>
    <property type="evidence" value="ECO:0007669"/>
    <property type="project" value="InterPro"/>
</dbReference>
<accession>A0A955I1L9</accession>
<evidence type="ECO:0000259" key="1">
    <source>
        <dbReference type="Pfam" id="PF01458"/>
    </source>
</evidence>
<protein>
    <submittedName>
        <fullName evidence="2">SufD family Fe-S cluster assembly protein</fullName>
    </submittedName>
</protein>
<sequence>MKEKDIKKLSKKLDLLKIDLEHDINIGSSHDVLIYGDISTEQKDDILSRINIRFSETSSTSDVTVRIVNRSNVIVELFVCVITASGIKNITSTLDMRGLILGRGQINFTPALEIDEMDVSVDHRSTIGTYDLSQVEYLRSRGLSKEQSLDIIAKGFFEGIG</sequence>
<proteinExistence type="predicted"/>
<evidence type="ECO:0000313" key="3">
    <source>
        <dbReference type="Proteomes" id="UP000741282"/>
    </source>
</evidence>
<dbReference type="AlphaFoldDB" id="A0A955I1L9"/>
<reference evidence="2" key="2">
    <citation type="journal article" date="2021" name="Microbiome">
        <title>Successional dynamics and alternative stable states in a saline activated sludge microbial community over 9 years.</title>
        <authorList>
            <person name="Wang Y."/>
            <person name="Ye J."/>
            <person name="Ju F."/>
            <person name="Liu L."/>
            <person name="Boyd J.A."/>
            <person name="Deng Y."/>
            <person name="Parks D.H."/>
            <person name="Jiang X."/>
            <person name="Yin X."/>
            <person name="Woodcroft B.J."/>
            <person name="Tyson G.W."/>
            <person name="Hugenholtz P."/>
            <person name="Polz M.F."/>
            <person name="Zhang T."/>
        </authorList>
    </citation>
    <scope>NUCLEOTIDE SEQUENCE</scope>
    <source>
        <strain evidence="2">HKST-UBA17</strain>
    </source>
</reference>
<evidence type="ECO:0000313" key="2">
    <source>
        <dbReference type="EMBL" id="MCA9376454.1"/>
    </source>
</evidence>
<organism evidence="2 3">
    <name type="scientific">Candidatus Dojkabacteria bacterium</name>
    <dbReference type="NCBI Taxonomy" id="2099670"/>
    <lineage>
        <taxon>Bacteria</taxon>
        <taxon>Candidatus Dojkabacteria</taxon>
    </lineage>
</organism>
<gene>
    <name evidence="2" type="ORF">KC685_00865</name>
</gene>
<comment type="caution">
    <text evidence="2">The sequence shown here is derived from an EMBL/GenBank/DDBJ whole genome shotgun (WGS) entry which is preliminary data.</text>
</comment>
<dbReference type="InterPro" id="IPR000825">
    <property type="entry name" value="SUF_FeS_clus_asmbl_SufBD_core"/>
</dbReference>